<name>A0A9P8Y5J5_9PEZI</name>
<dbReference type="GeneID" id="70177776"/>
<accession>A0A9P8Y5J5</accession>
<reference evidence="1" key="1">
    <citation type="journal article" date="2021" name="Nat. Commun.">
        <title>Genetic determinants of endophytism in the Arabidopsis root mycobiome.</title>
        <authorList>
            <person name="Mesny F."/>
            <person name="Miyauchi S."/>
            <person name="Thiergart T."/>
            <person name="Pickel B."/>
            <person name="Atanasova L."/>
            <person name="Karlsson M."/>
            <person name="Huettel B."/>
            <person name="Barry K.W."/>
            <person name="Haridas S."/>
            <person name="Chen C."/>
            <person name="Bauer D."/>
            <person name="Andreopoulos W."/>
            <person name="Pangilinan J."/>
            <person name="LaButti K."/>
            <person name="Riley R."/>
            <person name="Lipzen A."/>
            <person name="Clum A."/>
            <person name="Drula E."/>
            <person name="Henrissat B."/>
            <person name="Kohler A."/>
            <person name="Grigoriev I.V."/>
            <person name="Martin F.M."/>
            <person name="Hacquard S."/>
        </authorList>
    </citation>
    <scope>NUCLEOTIDE SEQUENCE</scope>
    <source>
        <strain evidence="1">MPI-CAGE-CH-0230</strain>
    </source>
</reference>
<protein>
    <submittedName>
        <fullName evidence="1">Uncharacterized protein</fullName>
    </submittedName>
</protein>
<dbReference type="Proteomes" id="UP000756346">
    <property type="component" value="Unassembled WGS sequence"/>
</dbReference>
<dbReference type="RefSeq" id="XP_046011718.1">
    <property type="nucleotide sequence ID" value="XM_046148230.1"/>
</dbReference>
<dbReference type="EMBL" id="JAGTJQ010000006">
    <property type="protein sequence ID" value="KAH7029430.1"/>
    <property type="molecule type" value="Genomic_DNA"/>
</dbReference>
<dbReference type="AlphaFoldDB" id="A0A9P8Y5J5"/>
<keyword evidence="2" id="KW-1185">Reference proteome</keyword>
<evidence type="ECO:0000313" key="1">
    <source>
        <dbReference type="EMBL" id="KAH7029430.1"/>
    </source>
</evidence>
<sequence>MGVAGLVIFIIALGGISCTGKARWFRLSPYNASPVSGSSLISIIQSGHRGSDFDSMSVSRGSRPTASVSLRFIETRGIYICVCVCS</sequence>
<comment type="caution">
    <text evidence="1">The sequence shown here is derived from an EMBL/GenBank/DDBJ whole genome shotgun (WGS) entry which is preliminary data.</text>
</comment>
<organism evidence="1 2">
    <name type="scientific">Microdochium trichocladiopsis</name>
    <dbReference type="NCBI Taxonomy" id="1682393"/>
    <lineage>
        <taxon>Eukaryota</taxon>
        <taxon>Fungi</taxon>
        <taxon>Dikarya</taxon>
        <taxon>Ascomycota</taxon>
        <taxon>Pezizomycotina</taxon>
        <taxon>Sordariomycetes</taxon>
        <taxon>Xylariomycetidae</taxon>
        <taxon>Xylariales</taxon>
        <taxon>Microdochiaceae</taxon>
        <taxon>Microdochium</taxon>
    </lineage>
</organism>
<gene>
    <name evidence="1" type="ORF">B0I36DRAFT_132554</name>
</gene>
<proteinExistence type="predicted"/>
<evidence type="ECO:0000313" key="2">
    <source>
        <dbReference type="Proteomes" id="UP000756346"/>
    </source>
</evidence>